<sequence length="382" mass="41122">MPARIRSANSSSGTGVLRNLNRSLVLKTLWQRPGLSRSELARELGLAKSTVSVVVAELLEEGLLREGEEMPGGVGRPSRALELDREKNLVLAWEISVDYLAVRLQNLMGEVRRGQDLELGPDPDPSACLDRLAQASRELLRGLGHSVYLRGLCLSVPGLVEPQHGHLTLAPNLGWQDLPLLEMLGHKLAQHRIRVETPPILENEANTAALGVYTLGEWRVANLAYLSLGIGLGSGLVLDRQLFWGSHGHAGEIGHVPLDPQGPPCRCGKRGCAETFVSLKAWRADPTEAGLERMADKLGLLLAQLLNLLDPDVVVLGGPLVEEIGPRLLPLARAAARRYALEQAARTAQIVLSPFGRDTAILGAGVLAIRAFLEAQRSGVGA</sequence>
<dbReference type="Gene3D" id="1.10.10.10">
    <property type="entry name" value="Winged helix-like DNA-binding domain superfamily/Winged helix DNA-binding domain"/>
    <property type="match status" value="1"/>
</dbReference>
<evidence type="ECO:0000256" key="1">
    <source>
        <dbReference type="ARBA" id="ARBA00006479"/>
    </source>
</evidence>
<reference evidence="2 3" key="1">
    <citation type="submission" date="2018-08" db="EMBL/GenBank/DDBJ databases">
        <title>Meiothermus roseus NBRC 110900 genome sequencing project.</title>
        <authorList>
            <person name="Da Costa M.S."/>
            <person name="Albuquerque L."/>
            <person name="Raposo P."/>
            <person name="Froufe H.J.C."/>
            <person name="Barroso C.S."/>
            <person name="Egas C."/>
        </authorList>
    </citation>
    <scope>NUCLEOTIDE SEQUENCE [LARGE SCALE GENOMIC DNA]</scope>
    <source>
        <strain evidence="2 3">NBRC 110900</strain>
    </source>
</reference>
<dbReference type="EMBL" id="QWLA01000115">
    <property type="protein sequence ID" value="RIH82209.1"/>
    <property type="molecule type" value="Genomic_DNA"/>
</dbReference>
<dbReference type="OrthoDB" id="9796533at2"/>
<dbReference type="InterPro" id="IPR036388">
    <property type="entry name" value="WH-like_DNA-bd_sf"/>
</dbReference>
<gene>
    <name evidence="2" type="primary">nagC_3</name>
    <name evidence="2" type="ORF">Mrose_03438</name>
</gene>
<name>A0A399EGE2_9DEIN</name>
<organism evidence="2 3">
    <name type="scientific">Calidithermus roseus</name>
    <dbReference type="NCBI Taxonomy" id="1644118"/>
    <lineage>
        <taxon>Bacteria</taxon>
        <taxon>Thermotogati</taxon>
        <taxon>Deinococcota</taxon>
        <taxon>Deinococci</taxon>
        <taxon>Thermales</taxon>
        <taxon>Thermaceae</taxon>
        <taxon>Calidithermus</taxon>
    </lineage>
</organism>
<dbReference type="PROSITE" id="PS01125">
    <property type="entry name" value="ROK"/>
    <property type="match status" value="1"/>
</dbReference>
<keyword evidence="3" id="KW-1185">Reference proteome</keyword>
<evidence type="ECO:0000313" key="3">
    <source>
        <dbReference type="Proteomes" id="UP000265341"/>
    </source>
</evidence>
<dbReference type="CDD" id="cd00093">
    <property type="entry name" value="HTH_XRE"/>
    <property type="match status" value="1"/>
</dbReference>
<dbReference type="InterPro" id="IPR001387">
    <property type="entry name" value="Cro/C1-type_HTH"/>
</dbReference>
<comment type="caution">
    <text evidence="2">The sequence shown here is derived from an EMBL/GenBank/DDBJ whole genome shotgun (WGS) entry which is preliminary data.</text>
</comment>
<dbReference type="Pfam" id="PF00480">
    <property type="entry name" value="ROK"/>
    <property type="match status" value="2"/>
</dbReference>
<dbReference type="SUPFAM" id="SSF53067">
    <property type="entry name" value="Actin-like ATPase domain"/>
    <property type="match status" value="1"/>
</dbReference>
<dbReference type="Pfam" id="PF13412">
    <property type="entry name" value="HTH_24"/>
    <property type="match status" value="1"/>
</dbReference>
<dbReference type="InterPro" id="IPR049874">
    <property type="entry name" value="ROK_cs"/>
</dbReference>
<evidence type="ECO:0000313" key="2">
    <source>
        <dbReference type="EMBL" id="RIH82209.1"/>
    </source>
</evidence>
<dbReference type="Proteomes" id="UP000265341">
    <property type="component" value="Unassembled WGS sequence"/>
</dbReference>
<dbReference type="InterPro" id="IPR043129">
    <property type="entry name" value="ATPase_NBD"/>
</dbReference>
<protein>
    <submittedName>
        <fullName evidence="2">N-acetylglucosamine repressor</fullName>
    </submittedName>
</protein>
<dbReference type="InterPro" id="IPR036390">
    <property type="entry name" value="WH_DNA-bd_sf"/>
</dbReference>
<accession>A0A399EGE2</accession>
<dbReference type="PANTHER" id="PTHR18964:SF149">
    <property type="entry name" value="BIFUNCTIONAL UDP-N-ACETYLGLUCOSAMINE 2-EPIMERASE_N-ACETYLMANNOSAMINE KINASE"/>
    <property type="match status" value="1"/>
</dbReference>
<dbReference type="InterPro" id="IPR000600">
    <property type="entry name" value="ROK"/>
</dbReference>
<dbReference type="RefSeq" id="WP_119280439.1">
    <property type="nucleotide sequence ID" value="NZ_QWLA01000115.1"/>
</dbReference>
<dbReference type="Gene3D" id="3.30.420.40">
    <property type="match status" value="3"/>
</dbReference>
<dbReference type="PANTHER" id="PTHR18964">
    <property type="entry name" value="ROK (REPRESSOR, ORF, KINASE) FAMILY"/>
    <property type="match status" value="1"/>
</dbReference>
<dbReference type="AlphaFoldDB" id="A0A399EGE2"/>
<dbReference type="SUPFAM" id="SSF46785">
    <property type="entry name" value="Winged helix' DNA-binding domain"/>
    <property type="match status" value="1"/>
</dbReference>
<comment type="similarity">
    <text evidence="1">Belongs to the ROK (NagC/XylR) family.</text>
</comment>
<proteinExistence type="inferred from homology"/>